<dbReference type="EMBL" id="WUQX01000001">
    <property type="protein sequence ID" value="MXP77924.1"/>
    <property type="molecule type" value="Genomic_DNA"/>
</dbReference>
<dbReference type="CDD" id="cd02440">
    <property type="entry name" value="AdoMet_MTases"/>
    <property type="match status" value="1"/>
</dbReference>
<evidence type="ECO:0000256" key="1">
    <source>
        <dbReference type="ARBA" id="ARBA00022603"/>
    </source>
</evidence>
<dbReference type="SUPFAM" id="SSF53335">
    <property type="entry name" value="S-adenosyl-L-methionine-dependent methyltransferases"/>
    <property type="match status" value="1"/>
</dbReference>
<dbReference type="InterPro" id="IPR041698">
    <property type="entry name" value="Methyltransf_25"/>
</dbReference>
<dbReference type="AlphaFoldDB" id="A0A7X3MKB7"/>
<gene>
    <name evidence="4" type="ORF">GN277_22000</name>
</gene>
<dbReference type="Gene3D" id="3.40.50.150">
    <property type="entry name" value="Vaccinia Virus protein VP39"/>
    <property type="match status" value="1"/>
</dbReference>
<keyword evidence="1 4" id="KW-0489">Methyltransferase</keyword>
<dbReference type="Pfam" id="PF13649">
    <property type="entry name" value="Methyltransf_25"/>
    <property type="match status" value="1"/>
</dbReference>
<organism evidence="4 5">
    <name type="scientific">Sporofaciens musculi</name>
    <dbReference type="NCBI Taxonomy" id="2681861"/>
    <lineage>
        <taxon>Bacteria</taxon>
        <taxon>Bacillati</taxon>
        <taxon>Bacillota</taxon>
        <taxon>Clostridia</taxon>
        <taxon>Lachnospirales</taxon>
        <taxon>Lachnospiraceae</taxon>
        <taxon>Sporofaciens</taxon>
    </lineage>
</organism>
<dbReference type="GO" id="GO:0032259">
    <property type="term" value="P:methylation"/>
    <property type="evidence" value="ECO:0007669"/>
    <property type="project" value="UniProtKB-KW"/>
</dbReference>
<reference evidence="4 5" key="1">
    <citation type="submission" date="2019-12" db="EMBL/GenBank/DDBJ databases">
        <title>Sporaefaciens musculi gen. nov., sp. nov., a novel bacterium isolated from the caecum of an obese mouse.</title>
        <authorList>
            <person name="Rasmussen T.S."/>
            <person name="Streidl T."/>
            <person name="Hitch T.C.A."/>
            <person name="Wortmann E."/>
            <person name="Deptula P."/>
            <person name="Hansen M."/>
            <person name="Nielsen D.S."/>
            <person name="Clavel T."/>
            <person name="Vogensen F.K."/>
        </authorList>
    </citation>
    <scope>NUCLEOTIDE SEQUENCE [LARGE SCALE GENOMIC DNA]</scope>
    <source>
        <strain evidence="4 5">WCA-9-b2</strain>
    </source>
</reference>
<name>A0A7X3MKB7_9FIRM</name>
<feature type="domain" description="Methyltransferase" evidence="3">
    <location>
        <begin position="45"/>
        <end position="137"/>
    </location>
</feature>
<dbReference type="InterPro" id="IPR029063">
    <property type="entry name" value="SAM-dependent_MTases_sf"/>
</dbReference>
<protein>
    <submittedName>
        <fullName evidence="4">Methyltransferase domain-containing protein</fullName>
    </submittedName>
</protein>
<dbReference type="GO" id="GO:0008168">
    <property type="term" value="F:methyltransferase activity"/>
    <property type="evidence" value="ECO:0007669"/>
    <property type="project" value="UniProtKB-KW"/>
</dbReference>
<evidence type="ECO:0000256" key="2">
    <source>
        <dbReference type="ARBA" id="ARBA00022679"/>
    </source>
</evidence>
<keyword evidence="2 4" id="KW-0808">Transferase</keyword>
<dbReference type="RefSeq" id="WP_159753756.1">
    <property type="nucleotide sequence ID" value="NZ_WUQX01000001.1"/>
</dbReference>
<accession>A0A7X3MKB7</accession>
<proteinExistence type="predicted"/>
<dbReference type="Proteomes" id="UP000460412">
    <property type="component" value="Unassembled WGS sequence"/>
</dbReference>
<evidence type="ECO:0000313" key="4">
    <source>
        <dbReference type="EMBL" id="MXP77924.1"/>
    </source>
</evidence>
<evidence type="ECO:0000313" key="5">
    <source>
        <dbReference type="Proteomes" id="UP000460412"/>
    </source>
</evidence>
<evidence type="ECO:0000259" key="3">
    <source>
        <dbReference type="Pfam" id="PF13649"/>
    </source>
</evidence>
<keyword evidence="5" id="KW-1185">Reference proteome</keyword>
<dbReference type="PANTHER" id="PTHR43861:SF1">
    <property type="entry name" value="TRANS-ACONITATE 2-METHYLTRANSFERASE"/>
    <property type="match status" value="1"/>
</dbReference>
<dbReference type="PANTHER" id="PTHR43861">
    <property type="entry name" value="TRANS-ACONITATE 2-METHYLTRANSFERASE-RELATED"/>
    <property type="match status" value="1"/>
</dbReference>
<comment type="caution">
    <text evidence="4">The sequence shown here is derived from an EMBL/GenBank/DDBJ whole genome shotgun (WGS) entry which is preliminary data.</text>
</comment>
<sequence length="221" mass="25819">MCCKQAFLPEEYDKSIAATLPYYEEYFKQIADIVTIVFQTPITWLDIGCGTGKMASIAIKNPQVKNMVCCDNSPQMLRIAKERICSSNMEFLQIPIQSLGYDSNFDVITAILLNHYLEHEDRIISIKNCYNALKKNGLFFTVENFAPNNDMMKTLYLERWKNYQYNNGKSEKECQNHILRYNTEYYPITIMEQIHILQECGFKNVEIFWCSYMQVGILGIK</sequence>